<feature type="non-terminal residue" evidence="1">
    <location>
        <position position="1"/>
    </location>
</feature>
<name>A0ACB8UJ61_9APHY</name>
<sequence>HSRTLRAVLKSLSTPTMLRTNPRVAKEIHLQRRLSKSFDNAVQARRDLGEPRLFTEKELDTVVSYVSRRLHFNPYGTPSTFNYEEHSTRTAAVNSHYRTEREKTLLERIEHLSLRDRISAPAASTSTSATPIVEKHSTIIDFKKLGKKDLVGIFKPKLEAMIKRLNIVIELLDNPLYIVIAPTRKFDTNVEQDCAQQPCPERYKNLSEILGNNEERCELHQFILLPLPTDDKEQSLIEVEPEAFHTPPNEETPLKSVPPPAPIMAQPLHPDIVAAIGAAVAAAMQNMPVPQVIIQPASAPAVTLNTTDIVKPDKYKGEKGRDLERFLSQYEAYWVTASITDERQKDVDDWAKLKAKLVKFFGDATPEDTAFIELDKLCNLEKKERDKRDVATYITDSQSYVARIQGLSEKDKEIRFTCGLPDFIYCQLATSEVPPADYDTWEAAEKKPAATYAHMAAKPPAPQQPRVHSPPRQSNTGPVPMDVDASRTETRTCYNCNKVGHLSRFCTEPRQPRQVQATTTNAEALSSNAEPTATPRPNTYTDATIAAVLQQMEELRQENAELKKHIEEGF</sequence>
<evidence type="ECO:0000313" key="2">
    <source>
        <dbReference type="Proteomes" id="UP001055072"/>
    </source>
</evidence>
<gene>
    <name evidence="1" type="ORF">BDY19DRAFT_988026</name>
</gene>
<evidence type="ECO:0000313" key="1">
    <source>
        <dbReference type="EMBL" id="KAI0094155.1"/>
    </source>
</evidence>
<dbReference type="Proteomes" id="UP001055072">
    <property type="component" value="Unassembled WGS sequence"/>
</dbReference>
<organism evidence="1 2">
    <name type="scientific">Irpex rosettiformis</name>
    <dbReference type="NCBI Taxonomy" id="378272"/>
    <lineage>
        <taxon>Eukaryota</taxon>
        <taxon>Fungi</taxon>
        <taxon>Dikarya</taxon>
        <taxon>Basidiomycota</taxon>
        <taxon>Agaricomycotina</taxon>
        <taxon>Agaricomycetes</taxon>
        <taxon>Polyporales</taxon>
        <taxon>Irpicaceae</taxon>
        <taxon>Irpex</taxon>
    </lineage>
</organism>
<keyword evidence="2" id="KW-1185">Reference proteome</keyword>
<dbReference type="EMBL" id="MU274900">
    <property type="protein sequence ID" value="KAI0094155.1"/>
    <property type="molecule type" value="Genomic_DNA"/>
</dbReference>
<comment type="caution">
    <text evidence="1">The sequence shown here is derived from an EMBL/GenBank/DDBJ whole genome shotgun (WGS) entry which is preliminary data.</text>
</comment>
<accession>A0ACB8UJ61</accession>
<proteinExistence type="predicted"/>
<reference evidence="1" key="1">
    <citation type="journal article" date="2021" name="Environ. Microbiol.">
        <title>Gene family expansions and transcriptome signatures uncover fungal adaptations to wood decay.</title>
        <authorList>
            <person name="Hage H."/>
            <person name="Miyauchi S."/>
            <person name="Viragh M."/>
            <person name="Drula E."/>
            <person name="Min B."/>
            <person name="Chaduli D."/>
            <person name="Navarro D."/>
            <person name="Favel A."/>
            <person name="Norest M."/>
            <person name="Lesage-Meessen L."/>
            <person name="Balint B."/>
            <person name="Merenyi Z."/>
            <person name="de Eugenio L."/>
            <person name="Morin E."/>
            <person name="Martinez A.T."/>
            <person name="Baldrian P."/>
            <person name="Stursova M."/>
            <person name="Martinez M.J."/>
            <person name="Novotny C."/>
            <person name="Magnuson J.K."/>
            <person name="Spatafora J.W."/>
            <person name="Maurice S."/>
            <person name="Pangilinan J."/>
            <person name="Andreopoulos W."/>
            <person name="LaButti K."/>
            <person name="Hundley H."/>
            <person name="Na H."/>
            <person name="Kuo A."/>
            <person name="Barry K."/>
            <person name="Lipzen A."/>
            <person name="Henrissat B."/>
            <person name="Riley R."/>
            <person name="Ahrendt S."/>
            <person name="Nagy L.G."/>
            <person name="Grigoriev I.V."/>
            <person name="Martin F."/>
            <person name="Rosso M.N."/>
        </authorList>
    </citation>
    <scope>NUCLEOTIDE SEQUENCE</scope>
    <source>
        <strain evidence="1">CBS 384.51</strain>
    </source>
</reference>
<protein>
    <submittedName>
        <fullName evidence="1">Uncharacterized protein</fullName>
    </submittedName>
</protein>